<dbReference type="Proteomes" id="UP000030185">
    <property type="component" value="Unassembled WGS sequence"/>
</dbReference>
<comment type="caution">
    <text evidence="1">The sequence shown here is derived from an EMBL/GenBank/DDBJ whole genome shotgun (WGS) entry which is preliminary data.</text>
</comment>
<organism evidence="1 2">
    <name type="scientific">Sporocytophaga myxococcoides</name>
    <dbReference type="NCBI Taxonomy" id="153721"/>
    <lineage>
        <taxon>Bacteria</taxon>
        <taxon>Pseudomonadati</taxon>
        <taxon>Bacteroidota</taxon>
        <taxon>Cytophagia</taxon>
        <taxon>Cytophagales</taxon>
        <taxon>Cytophagaceae</taxon>
        <taxon>Sporocytophaga</taxon>
    </lineage>
</organism>
<gene>
    <name evidence="1" type="ORF">MYP_1935</name>
</gene>
<accession>A0A098LE24</accession>
<dbReference type="OrthoDB" id="9823021at2"/>
<sequence length="180" mass="21074">MRHLITFLLLFYTLATKGQDINEKDKTLFGVSASANYSFSGISIIPTIDIVLNKHIIYLGPKFLTSMNYLPNKGPWGINLGYRHEFRNTEGKKLSFFFLTDYQMISAKSFSRIKDSKKRNYYHELFIGYGMQLRFFDHLYIGNAMGVGAHMEIFNNADLELKETFLGYNNLFRIFVHYRF</sequence>
<proteinExistence type="predicted"/>
<dbReference type="STRING" id="153721.MYP_1935"/>
<protein>
    <recommendedName>
        <fullName evidence="3">DUF3575 domain-containing protein</fullName>
    </recommendedName>
</protein>
<dbReference type="EMBL" id="BBLT01000003">
    <property type="protein sequence ID" value="GAL84707.1"/>
    <property type="molecule type" value="Genomic_DNA"/>
</dbReference>
<dbReference type="AlphaFoldDB" id="A0A098LE24"/>
<evidence type="ECO:0000313" key="2">
    <source>
        <dbReference type="Proteomes" id="UP000030185"/>
    </source>
</evidence>
<evidence type="ECO:0000313" key="1">
    <source>
        <dbReference type="EMBL" id="GAL84707.1"/>
    </source>
</evidence>
<keyword evidence="2" id="KW-1185">Reference proteome</keyword>
<name>A0A098LE24_9BACT</name>
<dbReference type="RefSeq" id="WP_045461988.1">
    <property type="nucleotide sequence ID" value="NZ_BBLT01000003.1"/>
</dbReference>
<reference evidence="1 2" key="1">
    <citation type="submission" date="2014-09" db="EMBL/GenBank/DDBJ databases">
        <title>Sporocytophaga myxococcoides PG-01 genome sequencing.</title>
        <authorList>
            <person name="Liu L."/>
            <person name="Gao P.J."/>
            <person name="Chen G.J."/>
            <person name="Wang L.S."/>
        </authorList>
    </citation>
    <scope>NUCLEOTIDE SEQUENCE [LARGE SCALE GENOMIC DNA]</scope>
    <source>
        <strain evidence="1 2">PG-01</strain>
    </source>
</reference>
<evidence type="ECO:0008006" key="3">
    <source>
        <dbReference type="Google" id="ProtNLM"/>
    </source>
</evidence>